<evidence type="ECO:0000256" key="3">
    <source>
        <dbReference type="ARBA" id="ARBA00023239"/>
    </source>
</evidence>
<dbReference type="InterPro" id="IPR050376">
    <property type="entry name" value="Pterin-4-alpha-carb_dehyd"/>
</dbReference>
<evidence type="ECO:0000313" key="6">
    <source>
        <dbReference type="Proteomes" id="UP000600101"/>
    </source>
</evidence>
<dbReference type="GO" id="GO:0006729">
    <property type="term" value="P:tetrahydrobiopterin biosynthetic process"/>
    <property type="evidence" value="ECO:0007669"/>
    <property type="project" value="InterPro"/>
</dbReference>
<dbReference type="HAMAP" id="MF_00434">
    <property type="entry name" value="Pterin_4_alpha"/>
    <property type="match status" value="1"/>
</dbReference>
<evidence type="ECO:0000256" key="4">
    <source>
        <dbReference type="HAMAP-Rule" id="MF_00434"/>
    </source>
</evidence>
<dbReference type="InterPro" id="IPR036428">
    <property type="entry name" value="PCD_sf"/>
</dbReference>
<evidence type="ECO:0000256" key="2">
    <source>
        <dbReference type="ARBA" id="ARBA00006472"/>
    </source>
</evidence>
<keyword evidence="3 4" id="KW-0456">Lyase</keyword>
<sequence>MASALAEKNCTPCRGGVPPLTPVEAEGYRTQAPDWTLMDDATRIERRFRFKDFGEAFAFVARAAELADAEGHHPDITFGWGYAAVSLRTKKIKGLHENDFIMAAKLDRLADDPVAETARQGG</sequence>
<dbReference type="Gene3D" id="3.30.1360.20">
    <property type="entry name" value="Transcriptional coactivator/pterin dehydratase"/>
    <property type="match status" value="1"/>
</dbReference>
<dbReference type="SUPFAM" id="SSF55248">
    <property type="entry name" value="PCD-like"/>
    <property type="match status" value="1"/>
</dbReference>
<dbReference type="PANTHER" id="PTHR42805">
    <property type="entry name" value="PTERIN-4-ALPHA-CARBINOLAMINE DEHYDRATASE-RELATED"/>
    <property type="match status" value="1"/>
</dbReference>
<dbReference type="Pfam" id="PF01329">
    <property type="entry name" value="Pterin_4a"/>
    <property type="match status" value="1"/>
</dbReference>
<evidence type="ECO:0000256" key="1">
    <source>
        <dbReference type="ARBA" id="ARBA00001554"/>
    </source>
</evidence>
<dbReference type="Proteomes" id="UP000600101">
    <property type="component" value="Unassembled WGS sequence"/>
</dbReference>
<dbReference type="GO" id="GO:0008124">
    <property type="term" value="F:4-alpha-hydroxytetrahydrobiopterin dehydratase activity"/>
    <property type="evidence" value="ECO:0007669"/>
    <property type="project" value="UniProtKB-UniRule"/>
</dbReference>
<dbReference type="AlphaFoldDB" id="A0A9X0R477"/>
<keyword evidence="6" id="KW-1185">Reference proteome</keyword>
<proteinExistence type="inferred from homology"/>
<comment type="similarity">
    <text evidence="2 4">Belongs to the pterin-4-alpha-carbinolamine dehydratase family.</text>
</comment>
<dbReference type="InterPro" id="IPR001533">
    <property type="entry name" value="Pterin_deHydtase"/>
</dbReference>
<evidence type="ECO:0000313" key="5">
    <source>
        <dbReference type="EMBL" id="MBC4019321.1"/>
    </source>
</evidence>
<name>A0A9X0R477_9PROT</name>
<organism evidence="5 6">
    <name type="scientific">Siccirubricoccus deserti</name>
    <dbReference type="NCBI Taxonomy" id="2013562"/>
    <lineage>
        <taxon>Bacteria</taxon>
        <taxon>Pseudomonadati</taxon>
        <taxon>Pseudomonadota</taxon>
        <taxon>Alphaproteobacteria</taxon>
        <taxon>Acetobacterales</taxon>
        <taxon>Roseomonadaceae</taxon>
        <taxon>Siccirubricoccus</taxon>
    </lineage>
</organism>
<dbReference type="PANTHER" id="PTHR42805:SF1">
    <property type="entry name" value="PTERIN-4-ALPHA-CARBINOLAMINE DEHYDRATASE-RELATED"/>
    <property type="match status" value="1"/>
</dbReference>
<dbReference type="EC" id="4.2.1.96" evidence="4"/>
<comment type="caution">
    <text evidence="5">The sequence shown here is derived from an EMBL/GenBank/DDBJ whole genome shotgun (WGS) entry which is preliminary data.</text>
</comment>
<dbReference type="RefSeq" id="WP_186774031.1">
    <property type="nucleotide sequence ID" value="NZ_JACOMF010000171.1"/>
</dbReference>
<comment type="catalytic activity">
    <reaction evidence="1 4">
        <text>(4aS,6R)-4a-hydroxy-L-erythro-5,6,7,8-tetrahydrobiopterin = (6R)-L-erythro-6,7-dihydrobiopterin + H2O</text>
        <dbReference type="Rhea" id="RHEA:11920"/>
        <dbReference type="ChEBI" id="CHEBI:15377"/>
        <dbReference type="ChEBI" id="CHEBI:15642"/>
        <dbReference type="ChEBI" id="CHEBI:43120"/>
        <dbReference type="EC" id="4.2.1.96"/>
    </reaction>
</comment>
<gene>
    <name evidence="5" type="ORF">H7965_29395</name>
</gene>
<accession>A0A9X0R477</accession>
<reference evidence="5" key="1">
    <citation type="submission" date="2020-08" db="EMBL/GenBank/DDBJ databases">
        <authorList>
            <person name="Hu Y."/>
            <person name="Nguyen S.V."/>
            <person name="Li F."/>
            <person name="Fanning S."/>
        </authorList>
    </citation>
    <scope>NUCLEOTIDE SEQUENCE</scope>
    <source>
        <strain evidence="5">SYSU D8009</strain>
    </source>
</reference>
<protein>
    <recommendedName>
        <fullName evidence="4">Putative pterin-4-alpha-carbinolamine dehydratase</fullName>
        <shortName evidence="4">PHS</shortName>
        <ecNumber evidence="4">4.2.1.96</ecNumber>
    </recommendedName>
    <alternativeName>
        <fullName evidence="4">4-alpha-hydroxy-tetrahydropterin dehydratase</fullName>
    </alternativeName>
    <alternativeName>
        <fullName evidence="4">Pterin carbinolamine dehydratase</fullName>
        <shortName evidence="4">PCD</shortName>
    </alternativeName>
</protein>
<dbReference type="EMBL" id="JACOMF010000171">
    <property type="protein sequence ID" value="MBC4019321.1"/>
    <property type="molecule type" value="Genomic_DNA"/>
</dbReference>
<dbReference type="CDD" id="cd00913">
    <property type="entry name" value="PCD_DCoH_subfamily_a"/>
    <property type="match status" value="1"/>
</dbReference>